<accession>F4RXG8</accession>
<dbReference type="InParanoid" id="F4RXG8"/>
<dbReference type="AlphaFoldDB" id="F4RXG8"/>
<reference evidence="2" key="1">
    <citation type="journal article" date="2011" name="Proc. Natl. Acad. Sci. U.S.A.">
        <title>Obligate biotrophy features unraveled by the genomic analysis of rust fungi.</title>
        <authorList>
            <person name="Duplessis S."/>
            <person name="Cuomo C.A."/>
            <person name="Lin Y.-C."/>
            <person name="Aerts A."/>
            <person name="Tisserant E."/>
            <person name="Veneault-Fourrey C."/>
            <person name="Joly D.L."/>
            <person name="Hacquard S."/>
            <person name="Amselem J."/>
            <person name="Cantarel B.L."/>
            <person name="Chiu R."/>
            <person name="Coutinho P.M."/>
            <person name="Feau N."/>
            <person name="Field M."/>
            <person name="Frey P."/>
            <person name="Gelhaye E."/>
            <person name="Goldberg J."/>
            <person name="Grabherr M.G."/>
            <person name="Kodira C.D."/>
            <person name="Kohler A."/>
            <person name="Kuees U."/>
            <person name="Lindquist E.A."/>
            <person name="Lucas S.M."/>
            <person name="Mago R."/>
            <person name="Mauceli E."/>
            <person name="Morin E."/>
            <person name="Murat C."/>
            <person name="Pangilinan J.L."/>
            <person name="Park R."/>
            <person name="Pearson M."/>
            <person name="Quesneville H."/>
            <person name="Rouhier N."/>
            <person name="Sakthikumar S."/>
            <person name="Salamov A.A."/>
            <person name="Schmutz J."/>
            <person name="Selles B."/>
            <person name="Shapiro H."/>
            <person name="Tanguay P."/>
            <person name="Tuskan G.A."/>
            <person name="Henrissat B."/>
            <person name="Van de Peer Y."/>
            <person name="Rouze P."/>
            <person name="Ellis J.G."/>
            <person name="Dodds P.N."/>
            <person name="Schein J.E."/>
            <person name="Zhong S."/>
            <person name="Hamelin R.C."/>
            <person name="Grigoriev I.V."/>
            <person name="Szabo L.J."/>
            <person name="Martin F."/>
        </authorList>
    </citation>
    <scope>NUCLEOTIDE SEQUENCE [LARGE SCALE GENOMIC DNA]</scope>
    <source>
        <strain evidence="2">98AG31 / pathotype 3-4-7</strain>
    </source>
</reference>
<dbReference type="EMBL" id="GL883127">
    <property type="protein sequence ID" value="EGG02990.1"/>
    <property type="molecule type" value="Genomic_DNA"/>
</dbReference>
<keyword evidence="2" id="KW-1185">Reference proteome</keyword>
<dbReference type="KEGG" id="mlr:MELLADRAFT_72678"/>
<sequence>MKSEHWGFYEKSLPKHHFGYMMIDMSNTLLSIEEWASDWQDSRDKRIEYKKTGVRVYKTIGSQLVCNGTNSSWESGHYSAIDRLVFTSLGIDGKILDRFVIEANSCR</sequence>
<proteinExistence type="predicted"/>
<evidence type="ECO:0000313" key="2">
    <source>
        <dbReference type="Proteomes" id="UP000001072"/>
    </source>
</evidence>
<dbReference type="RefSeq" id="XP_007413783.1">
    <property type="nucleotide sequence ID" value="XM_007413721.1"/>
</dbReference>
<dbReference type="GeneID" id="18932162"/>
<dbReference type="Proteomes" id="UP000001072">
    <property type="component" value="Unassembled WGS sequence"/>
</dbReference>
<protein>
    <submittedName>
        <fullName evidence="1">Uncharacterized protein</fullName>
    </submittedName>
</protein>
<dbReference type="HOGENOM" id="CLU_2210604_0_0_1"/>
<name>F4RXG8_MELLP</name>
<organism evidence="2">
    <name type="scientific">Melampsora larici-populina (strain 98AG31 / pathotype 3-4-7)</name>
    <name type="common">Poplar leaf rust fungus</name>
    <dbReference type="NCBI Taxonomy" id="747676"/>
    <lineage>
        <taxon>Eukaryota</taxon>
        <taxon>Fungi</taxon>
        <taxon>Dikarya</taxon>
        <taxon>Basidiomycota</taxon>
        <taxon>Pucciniomycotina</taxon>
        <taxon>Pucciniomycetes</taxon>
        <taxon>Pucciniales</taxon>
        <taxon>Melampsoraceae</taxon>
        <taxon>Melampsora</taxon>
    </lineage>
</organism>
<evidence type="ECO:0000313" key="1">
    <source>
        <dbReference type="EMBL" id="EGG02990.1"/>
    </source>
</evidence>
<dbReference type="VEuPathDB" id="FungiDB:MELLADRAFT_72678"/>
<gene>
    <name evidence="1" type="ORF">MELLADRAFT_72678</name>
</gene>
<dbReference type="STRING" id="747676.F4RXG8"/>